<keyword evidence="7" id="KW-1185">Reference proteome</keyword>
<dbReference type="SUPFAM" id="SSF54106">
    <property type="entry name" value="LysM domain"/>
    <property type="match status" value="3"/>
</dbReference>
<evidence type="ECO:0000259" key="5">
    <source>
        <dbReference type="PROSITE" id="PS51782"/>
    </source>
</evidence>
<comment type="similarity">
    <text evidence="3">Belongs to the secreted LysM effector family.</text>
</comment>
<evidence type="ECO:0000313" key="6">
    <source>
        <dbReference type="EMBL" id="SPO07756.1"/>
    </source>
</evidence>
<dbReference type="InterPro" id="IPR052210">
    <property type="entry name" value="LysM1-like"/>
</dbReference>
<dbReference type="PROSITE" id="PS51782">
    <property type="entry name" value="LYSM"/>
    <property type="match status" value="3"/>
</dbReference>
<comment type="caution">
    <text evidence="6">The sequence shown here is derived from an EMBL/GenBank/DDBJ whole genome shotgun (WGS) entry which is preliminary data.</text>
</comment>
<feature type="chain" id="PRO_5042056884" description="LysM domain-containing protein" evidence="4">
    <location>
        <begin position="21"/>
        <end position="321"/>
    </location>
</feature>
<dbReference type="InterPro" id="IPR018392">
    <property type="entry name" value="LysM"/>
</dbReference>
<dbReference type="Proteomes" id="UP001187682">
    <property type="component" value="Unassembled WGS sequence"/>
</dbReference>
<evidence type="ECO:0000256" key="2">
    <source>
        <dbReference type="ARBA" id="ARBA00023026"/>
    </source>
</evidence>
<dbReference type="CDD" id="cd00118">
    <property type="entry name" value="LysM"/>
    <property type="match status" value="3"/>
</dbReference>
<keyword evidence="2" id="KW-0843">Virulence</keyword>
<feature type="signal peptide" evidence="4">
    <location>
        <begin position="1"/>
        <end position="20"/>
    </location>
</feature>
<keyword evidence="4" id="KW-0732">Signal</keyword>
<dbReference type="PANTHER" id="PTHR34997">
    <property type="entry name" value="AM15"/>
    <property type="match status" value="1"/>
</dbReference>
<dbReference type="EMBL" id="ONZQ02000025">
    <property type="protein sequence ID" value="SPO07756.1"/>
    <property type="molecule type" value="Genomic_DNA"/>
</dbReference>
<evidence type="ECO:0000256" key="4">
    <source>
        <dbReference type="SAM" id="SignalP"/>
    </source>
</evidence>
<proteinExistence type="inferred from homology"/>
<reference evidence="6" key="1">
    <citation type="submission" date="2018-03" db="EMBL/GenBank/DDBJ databases">
        <authorList>
            <person name="Guldener U."/>
        </authorList>
    </citation>
    <scope>NUCLEOTIDE SEQUENCE</scope>
</reference>
<keyword evidence="1" id="KW-0147">Chitin-binding</keyword>
<name>A0AAE8T0B0_9PEZI</name>
<dbReference type="PANTHER" id="PTHR34997:SF1">
    <property type="entry name" value="PEPTIDOGLYCAN-BINDING LYSIN DOMAIN"/>
    <property type="match status" value="1"/>
</dbReference>
<feature type="domain" description="LysM" evidence="5">
    <location>
        <begin position="197"/>
        <end position="243"/>
    </location>
</feature>
<feature type="domain" description="LysM" evidence="5">
    <location>
        <begin position="273"/>
        <end position="319"/>
    </location>
</feature>
<dbReference type="Pfam" id="PF01476">
    <property type="entry name" value="LysM"/>
    <property type="match status" value="3"/>
</dbReference>
<feature type="domain" description="LysM" evidence="5">
    <location>
        <begin position="120"/>
        <end position="167"/>
    </location>
</feature>
<organism evidence="6 7">
    <name type="scientific">Cephalotrichum gorgonifer</name>
    <dbReference type="NCBI Taxonomy" id="2041049"/>
    <lineage>
        <taxon>Eukaryota</taxon>
        <taxon>Fungi</taxon>
        <taxon>Dikarya</taxon>
        <taxon>Ascomycota</taxon>
        <taxon>Pezizomycotina</taxon>
        <taxon>Sordariomycetes</taxon>
        <taxon>Hypocreomycetidae</taxon>
        <taxon>Microascales</taxon>
        <taxon>Microascaceae</taxon>
        <taxon>Cephalotrichum</taxon>
    </lineage>
</organism>
<accession>A0AAE8T0B0</accession>
<evidence type="ECO:0000256" key="1">
    <source>
        <dbReference type="ARBA" id="ARBA00022669"/>
    </source>
</evidence>
<gene>
    <name evidence="6" type="ORF">DNG_10451</name>
</gene>
<sequence>MMVRPSLLASIGLLAGQSFAADLKRFDDTEPWYDHDDMTPADCSLWWNSDDGLSCDTVLIIAGISISQLTSMNPSIKSCADWKADYSFCIASDSSIPDPTPAPDPTPTPDPPGMVYNCNAFYKVQNEDTCTTISSKTSVSIANLAKWNTEIGGTACTGIWAEYYICIGIIGSSPTEPEKPNPTPQPIQEGMVENCNSWHLVMVGDTCTTIATAAKVTIADLIKWNTGIGSACTGMWAGYYLCTGVEGGPPTEPEKPNPTPQPIQDGMVNNCRKFHFVETGETCDTISKKYSITVANFTKWNPAAGSACTGLWAKTYACVGL</sequence>
<dbReference type="AlphaFoldDB" id="A0AAE8T0B0"/>
<dbReference type="InterPro" id="IPR036779">
    <property type="entry name" value="LysM_dom_sf"/>
</dbReference>
<protein>
    <recommendedName>
        <fullName evidence="5">LysM domain-containing protein</fullName>
    </recommendedName>
</protein>
<dbReference type="Gene3D" id="3.10.350.10">
    <property type="entry name" value="LysM domain"/>
    <property type="match status" value="3"/>
</dbReference>
<evidence type="ECO:0000256" key="3">
    <source>
        <dbReference type="ARBA" id="ARBA00044955"/>
    </source>
</evidence>
<evidence type="ECO:0000313" key="7">
    <source>
        <dbReference type="Proteomes" id="UP001187682"/>
    </source>
</evidence>
<dbReference type="SMART" id="SM00257">
    <property type="entry name" value="LysM"/>
    <property type="match status" value="3"/>
</dbReference>
<dbReference type="GO" id="GO:0008061">
    <property type="term" value="F:chitin binding"/>
    <property type="evidence" value="ECO:0007669"/>
    <property type="project" value="UniProtKB-KW"/>
</dbReference>